<dbReference type="RefSeq" id="WP_106870534.1">
    <property type="nucleotide sequence ID" value="NZ_CP053841.1"/>
</dbReference>
<keyword evidence="2" id="KW-1185">Reference proteome</keyword>
<evidence type="ECO:0000313" key="2">
    <source>
        <dbReference type="Proteomes" id="UP000240535"/>
    </source>
</evidence>
<sequence>MGDKKHRKYINFDLKTEKILEHFSDTSNAYKKIKNFMINNGFEHNQKNGYISLNEMNTDEIHILAVNLNQKFDWFKFCVNKIIETNVDNEHSLENYFNNELKETLKSNIIEDFDFKDVDTSALDEVLKEARAELQADTTKQNDVSKNTNNTKYTEFDERTLPRYLKDDIEVWVNRKEEDKINWDLYWCQLYGNINSAQHGNEISVEFANYLREKYL</sequence>
<proteinExistence type="predicted"/>
<comment type="caution">
    <text evidence="1">The sequence shown here is derived from an EMBL/GenBank/DDBJ whole genome shotgun (WGS) entry which is preliminary data.</text>
</comment>
<protein>
    <submittedName>
        <fullName evidence="1">Uncharacterized protein</fullName>
    </submittedName>
</protein>
<dbReference type="OrthoDB" id="2084499at2"/>
<dbReference type="Proteomes" id="UP000240535">
    <property type="component" value="Unassembled WGS sequence"/>
</dbReference>
<dbReference type="Gene3D" id="3.30.70.240">
    <property type="match status" value="1"/>
</dbReference>
<gene>
    <name evidence="1" type="ORF">CQ405_03155</name>
</gene>
<name>A0A2P8R2N1_9BACT</name>
<reference evidence="2" key="1">
    <citation type="submission" date="2017-10" db="EMBL/GenBank/DDBJ databases">
        <title>Campylobacter species from seals.</title>
        <authorList>
            <person name="Gilbert M.J."/>
            <person name="Zomer A.L."/>
            <person name="Timmerman A.J."/>
            <person name="Duim B."/>
            <person name="Wagenaar J.A."/>
        </authorList>
    </citation>
    <scope>NUCLEOTIDE SEQUENCE [LARGE SCALE GENOMIC DNA]</scope>
    <source>
        <strain evidence="2">17S00004-5</strain>
    </source>
</reference>
<dbReference type="EMBL" id="PDHH01000002">
    <property type="protein sequence ID" value="PSM52740.1"/>
    <property type="molecule type" value="Genomic_DNA"/>
</dbReference>
<organism evidence="1 2">
    <name type="scientific">Campylobacter blaseri</name>
    <dbReference type="NCBI Taxonomy" id="2042961"/>
    <lineage>
        <taxon>Bacteria</taxon>
        <taxon>Pseudomonadati</taxon>
        <taxon>Campylobacterota</taxon>
        <taxon>Epsilonproteobacteria</taxon>
        <taxon>Campylobacterales</taxon>
        <taxon>Campylobacteraceae</taxon>
        <taxon>Campylobacter</taxon>
    </lineage>
</organism>
<dbReference type="AlphaFoldDB" id="A0A2P8R2N1"/>
<evidence type="ECO:0000313" key="1">
    <source>
        <dbReference type="EMBL" id="PSM52740.1"/>
    </source>
</evidence>
<accession>A0A2P8R2N1</accession>